<evidence type="ECO:0000313" key="4">
    <source>
        <dbReference type="WBParaSite" id="TASK_0000953301-mRNA-1"/>
    </source>
</evidence>
<evidence type="ECO:0000313" key="3">
    <source>
        <dbReference type="Proteomes" id="UP000282613"/>
    </source>
</evidence>
<dbReference type="EMBL" id="UYRS01019225">
    <property type="protein sequence ID" value="VDK43872.1"/>
    <property type="molecule type" value="Genomic_DNA"/>
</dbReference>
<reference evidence="2 3" key="2">
    <citation type="submission" date="2018-11" db="EMBL/GenBank/DDBJ databases">
        <authorList>
            <consortium name="Pathogen Informatics"/>
        </authorList>
    </citation>
    <scope>NUCLEOTIDE SEQUENCE [LARGE SCALE GENOMIC DNA]</scope>
</reference>
<gene>
    <name evidence="2" type="ORF">TASK_LOCUS9534</name>
</gene>
<keyword evidence="3" id="KW-1185">Reference proteome</keyword>
<dbReference type="AlphaFoldDB" id="A0A0R3WF94"/>
<protein>
    <submittedName>
        <fullName evidence="4">Skp1_POZ domain-containing protein</fullName>
    </submittedName>
</protein>
<feature type="compositionally biased region" description="Basic and acidic residues" evidence="1">
    <location>
        <begin position="40"/>
        <end position="49"/>
    </location>
</feature>
<organism evidence="4">
    <name type="scientific">Taenia asiatica</name>
    <name type="common">Asian tapeworm</name>
    <dbReference type="NCBI Taxonomy" id="60517"/>
    <lineage>
        <taxon>Eukaryota</taxon>
        <taxon>Metazoa</taxon>
        <taxon>Spiralia</taxon>
        <taxon>Lophotrochozoa</taxon>
        <taxon>Platyhelminthes</taxon>
        <taxon>Cestoda</taxon>
        <taxon>Eucestoda</taxon>
        <taxon>Cyclophyllidea</taxon>
        <taxon>Taeniidae</taxon>
        <taxon>Taenia</taxon>
    </lineage>
</organism>
<sequence length="110" mass="11885">MSAKICCPAFTVRYDAEYFRISKTQKRVLDAVVNFLMKGENPDDAKESLDVSGGDSSFDYSDAITPYSSLRGESHDDTNDNVDSRKPAEGTESTKPGIIGSGGEFQTSGC</sequence>
<dbReference type="WBParaSite" id="TASK_0000953301-mRNA-1">
    <property type="protein sequence ID" value="TASK_0000953301-mRNA-1"/>
    <property type="gene ID" value="TASK_0000953301"/>
</dbReference>
<feature type="compositionally biased region" description="Basic and acidic residues" evidence="1">
    <location>
        <begin position="72"/>
        <end position="89"/>
    </location>
</feature>
<dbReference type="Proteomes" id="UP000282613">
    <property type="component" value="Unassembled WGS sequence"/>
</dbReference>
<name>A0A0R3WF94_TAEAS</name>
<reference evidence="4" key="1">
    <citation type="submission" date="2017-02" db="UniProtKB">
        <authorList>
            <consortium name="WormBaseParasite"/>
        </authorList>
    </citation>
    <scope>IDENTIFICATION</scope>
</reference>
<proteinExistence type="predicted"/>
<evidence type="ECO:0000313" key="2">
    <source>
        <dbReference type="EMBL" id="VDK43872.1"/>
    </source>
</evidence>
<feature type="region of interest" description="Disordered" evidence="1">
    <location>
        <begin position="40"/>
        <end position="110"/>
    </location>
</feature>
<accession>A0A0R3WF94</accession>
<evidence type="ECO:0000256" key="1">
    <source>
        <dbReference type="SAM" id="MobiDB-lite"/>
    </source>
</evidence>